<protein>
    <submittedName>
        <fullName evidence="1">Uncharacterized protein</fullName>
    </submittedName>
</protein>
<evidence type="ECO:0000313" key="2">
    <source>
        <dbReference type="Proteomes" id="UP001057402"/>
    </source>
</evidence>
<reference evidence="2" key="1">
    <citation type="journal article" date="2023" name="Front. Plant Sci.">
        <title>Chromosomal-level genome assembly of Melastoma candidum provides insights into trichome evolution.</title>
        <authorList>
            <person name="Zhong Y."/>
            <person name="Wu W."/>
            <person name="Sun C."/>
            <person name="Zou P."/>
            <person name="Liu Y."/>
            <person name="Dai S."/>
            <person name="Zhou R."/>
        </authorList>
    </citation>
    <scope>NUCLEOTIDE SEQUENCE [LARGE SCALE GENOMIC DNA]</scope>
</reference>
<organism evidence="1 2">
    <name type="scientific">Melastoma candidum</name>
    <dbReference type="NCBI Taxonomy" id="119954"/>
    <lineage>
        <taxon>Eukaryota</taxon>
        <taxon>Viridiplantae</taxon>
        <taxon>Streptophyta</taxon>
        <taxon>Embryophyta</taxon>
        <taxon>Tracheophyta</taxon>
        <taxon>Spermatophyta</taxon>
        <taxon>Magnoliopsida</taxon>
        <taxon>eudicotyledons</taxon>
        <taxon>Gunneridae</taxon>
        <taxon>Pentapetalae</taxon>
        <taxon>rosids</taxon>
        <taxon>malvids</taxon>
        <taxon>Myrtales</taxon>
        <taxon>Melastomataceae</taxon>
        <taxon>Melastomatoideae</taxon>
        <taxon>Melastomateae</taxon>
        <taxon>Melastoma</taxon>
    </lineage>
</organism>
<proteinExistence type="predicted"/>
<dbReference type="EMBL" id="CM042891">
    <property type="protein sequence ID" value="KAI4302227.1"/>
    <property type="molecule type" value="Genomic_DNA"/>
</dbReference>
<comment type="caution">
    <text evidence="1">The sequence shown here is derived from an EMBL/GenBank/DDBJ whole genome shotgun (WGS) entry which is preliminary data.</text>
</comment>
<accession>A0ACB9KYP7</accession>
<keyword evidence="2" id="KW-1185">Reference proteome</keyword>
<dbReference type="Proteomes" id="UP001057402">
    <property type="component" value="Chromosome 12"/>
</dbReference>
<gene>
    <name evidence="1" type="ORF">MLD38_038004</name>
</gene>
<evidence type="ECO:0000313" key="1">
    <source>
        <dbReference type="EMBL" id="KAI4302227.1"/>
    </source>
</evidence>
<sequence>MFKKEGIVLKGQARAAPSITPVGKELSTHFPFLLYALFPFSTSHTFTQTWESMGFREDDNGPHQHNKVINSQGRGTRRRRKGIHHGATSLASMESLSIPLVQVVVLSADMSCAECQKRVAEVMSRMNETESVEVNVLEKKVILSCKYPNQTPPSPTI</sequence>
<name>A0ACB9KYP7_9MYRT</name>